<evidence type="ECO:0000313" key="6">
    <source>
        <dbReference type="EMBL" id="SUZ99957.1"/>
    </source>
</evidence>
<dbReference type="Pfam" id="PF19279">
    <property type="entry name" value="YegS_C"/>
    <property type="match status" value="1"/>
</dbReference>
<dbReference type="GO" id="GO:0001727">
    <property type="term" value="F:lipid kinase activity"/>
    <property type="evidence" value="ECO:0007669"/>
    <property type="project" value="TreeGrafter"/>
</dbReference>
<dbReference type="PROSITE" id="PS50146">
    <property type="entry name" value="DAGK"/>
    <property type="match status" value="1"/>
</dbReference>
<keyword evidence="3" id="KW-0418">Kinase</keyword>
<dbReference type="SUPFAM" id="SSF111331">
    <property type="entry name" value="NAD kinase/diacylglycerol kinase-like"/>
    <property type="match status" value="1"/>
</dbReference>
<evidence type="ECO:0000259" key="5">
    <source>
        <dbReference type="PROSITE" id="PS50146"/>
    </source>
</evidence>
<keyword evidence="1" id="KW-0808">Transferase</keyword>
<protein>
    <recommendedName>
        <fullName evidence="5">DAGKc domain-containing protein</fullName>
    </recommendedName>
</protein>
<dbReference type="GO" id="GO:0005524">
    <property type="term" value="F:ATP binding"/>
    <property type="evidence" value="ECO:0007669"/>
    <property type="project" value="UniProtKB-KW"/>
</dbReference>
<dbReference type="InterPro" id="IPR016064">
    <property type="entry name" value="NAD/diacylglycerol_kinase_sf"/>
</dbReference>
<dbReference type="EMBL" id="UINC01002754">
    <property type="protein sequence ID" value="SUZ99957.1"/>
    <property type="molecule type" value="Genomic_DNA"/>
</dbReference>
<dbReference type="GO" id="GO:0008654">
    <property type="term" value="P:phospholipid biosynthetic process"/>
    <property type="evidence" value="ECO:0007669"/>
    <property type="project" value="InterPro"/>
</dbReference>
<keyword evidence="2" id="KW-0547">Nucleotide-binding</keyword>
<name>A0A381SCI9_9ZZZZ</name>
<sequence length="306" mass="33158">MVSVQLEEVIPIKFVVIANLHSGKKEGRQVLDLVAPIFDSGNAELSVMVTAFPGHAEELAGSLDFSIYDGLLVLGGDGTFHEVVNGVLKRADGKTLPIGLLPAGSGNSILHDLSLTDPVGAAEAIVGGRTRFIDVAQIKGDLTLRYSINLIGWGLVTDVGERAETLRWLGPRRYTVSSVIEILRRKTRQATLVLDEETIVDDFTFVVACNSIHIGKGMKMAPSAKLDDGLIDLVVVRGSINRQRLFSVLPKLFDGSHIEEPEVAYYQVSSFSLSSETKDNLNIDGEMVGSTPIDVEMLKQAIEIFV</sequence>
<evidence type="ECO:0000256" key="4">
    <source>
        <dbReference type="ARBA" id="ARBA00022840"/>
    </source>
</evidence>
<dbReference type="InterPro" id="IPR017438">
    <property type="entry name" value="ATP-NAD_kinase_N"/>
</dbReference>
<gene>
    <name evidence="6" type="ORF">METZ01_LOCUS52811</name>
</gene>
<dbReference type="PANTHER" id="PTHR12358:SF54">
    <property type="entry name" value="SPHINGOSINE KINASE RELATED PROTEIN"/>
    <property type="match status" value="1"/>
</dbReference>
<dbReference type="SMART" id="SM00046">
    <property type="entry name" value="DAGKc"/>
    <property type="match status" value="1"/>
</dbReference>
<proteinExistence type="predicted"/>
<dbReference type="GO" id="GO:0016020">
    <property type="term" value="C:membrane"/>
    <property type="evidence" value="ECO:0007669"/>
    <property type="project" value="GOC"/>
</dbReference>
<dbReference type="Gene3D" id="3.40.50.10330">
    <property type="entry name" value="Probable inorganic polyphosphate/atp-NAD kinase, domain 1"/>
    <property type="match status" value="1"/>
</dbReference>
<dbReference type="GO" id="GO:0006665">
    <property type="term" value="P:sphingolipid metabolic process"/>
    <property type="evidence" value="ECO:0007669"/>
    <property type="project" value="TreeGrafter"/>
</dbReference>
<feature type="domain" description="DAGKc" evidence="5">
    <location>
        <begin position="9"/>
        <end position="142"/>
    </location>
</feature>
<evidence type="ECO:0000256" key="3">
    <source>
        <dbReference type="ARBA" id="ARBA00022777"/>
    </source>
</evidence>
<dbReference type="Pfam" id="PF00781">
    <property type="entry name" value="DAGK_cat"/>
    <property type="match status" value="1"/>
</dbReference>
<dbReference type="InterPro" id="IPR005218">
    <property type="entry name" value="Diacylglycerol/lipid_kinase"/>
</dbReference>
<dbReference type="NCBIfam" id="TIGR00147">
    <property type="entry name" value="YegS/Rv2252/BmrU family lipid kinase"/>
    <property type="match status" value="1"/>
</dbReference>
<dbReference type="InterPro" id="IPR050187">
    <property type="entry name" value="Lipid_Phosphate_FormReg"/>
</dbReference>
<evidence type="ECO:0000256" key="2">
    <source>
        <dbReference type="ARBA" id="ARBA00022741"/>
    </source>
</evidence>
<organism evidence="6">
    <name type="scientific">marine metagenome</name>
    <dbReference type="NCBI Taxonomy" id="408172"/>
    <lineage>
        <taxon>unclassified sequences</taxon>
        <taxon>metagenomes</taxon>
        <taxon>ecological metagenomes</taxon>
    </lineage>
</organism>
<dbReference type="PANTHER" id="PTHR12358">
    <property type="entry name" value="SPHINGOSINE KINASE"/>
    <property type="match status" value="1"/>
</dbReference>
<dbReference type="InterPro" id="IPR045540">
    <property type="entry name" value="YegS/DAGK_C"/>
</dbReference>
<evidence type="ECO:0000256" key="1">
    <source>
        <dbReference type="ARBA" id="ARBA00022679"/>
    </source>
</evidence>
<accession>A0A381SCI9</accession>
<keyword evidence="4" id="KW-0067">ATP-binding</keyword>
<dbReference type="Gene3D" id="2.60.200.40">
    <property type="match status" value="2"/>
</dbReference>
<dbReference type="InterPro" id="IPR001206">
    <property type="entry name" value="Diacylglycerol_kinase_cat_dom"/>
</dbReference>
<reference evidence="6" key="1">
    <citation type="submission" date="2018-05" db="EMBL/GenBank/DDBJ databases">
        <authorList>
            <person name="Lanie J.A."/>
            <person name="Ng W.-L."/>
            <person name="Kazmierczak K.M."/>
            <person name="Andrzejewski T.M."/>
            <person name="Davidsen T.M."/>
            <person name="Wayne K.J."/>
            <person name="Tettelin H."/>
            <person name="Glass J.I."/>
            <person name="Rusch D."/>
            <person name="Podicherti R."/>
            <person name="Tsui H.-C.T."/>
            <person name="Winkler M.E."/>
        </authorList>
    </citation>
    <scope>NUCLEOTIDE SEQUENCE</scope>
</reference>
<dbReference type="AlphaFoldDB" id="A0A381SCI9"/>